<dbReference type="OrthoDB" id="10422606at2759"/>
<feature type="region of interest" description="Disordered" evidence="1">
    <location>
        <begin position="44"/>
        <end position="183"/>
    </location>
</feature>
<protein>
    <submittedName>
        <fullName evidence="2">Uncharacterized protein</fullName>
    </submittedName>
</protein>
<dbReference type="EMBL" id="PNEN01001668">
    <property type="protein sequence ID" value="PPJ52739.1"/>
    <property type="molecule type" value="Genomic_DNA"/>
</dbReference>
<evidence type="ECO:0000313" key="2">
    <source>
        <dbReference type="EMBL" id="PPJ52739.1"/>
    </source>
</evidence>
<dbReference type="AlphaFoldDB" id="A0A2S6BZ43"/>
<reference evidence="3" key="1">
    <citation type="journal article" date="2017" name="bioRxiv">
        <title>Conservation of a gene cluster reveals novel cercosporin biosynthetic mechanisms and extends production to the genus Colletotrichum.</title>
        <authorList>
            <person name="de Jonge R."/>
            <person name="Ebert M.K."/>
            <person name="Huitt-Roehl C.R."/>
            <person name="Pal P."/>
            <person name="Suttle J.C."/>
            <person name="Spanner R.E."/>
            <person name="Neubauer J.D."/>
            <person name="Jurick W.M.II."/>
            <person name="Stott K.A."/>
            <person name="Secor G.A."/>
            <person name="Thomma B.P.H.J."/>
            <person name="Van de Peer Y."/>
            <person name="Townsend C.A."/>
            <person name="Bolton M.D."/>
        </authorList>
    </citation>
    <scope>NUCLEOTIDE SEQUENCE [LARGE SCALE GENOMIC DNA]</scope>
    <source>
        <strain evidence="3">CBS538.71</strain>
    </source>
</reference>
<sequence length="183" mass="19542">MEPFLDKAGVAQDVKDAVLRLGTIPGPGQKLIMEGGIAKLVPYTSRTDSAGPTEGARLALSEGPESATPKARIRPRSEHPGLSMSLDSMAQKNKRPRNTGPRRTKPQSHAMTSSATYWDHDATPKMATAGRGGQEGQLKYGDDEGSTYSTKHQRSTTSVSDSAVLSVDPAPSIGTRGKRQKRD</sequence>
<proteinExistence type="predicted"/>
<accession>A0A2S6BZ43</accession>
<comment type="caution">
    <text evidence="2">The sequence shown here is derived from an EMBL/GenBank/DDBJ whole genome shotgun (WGS) entry which is preliminary data.</text>
</comment>
<feature type="compositionally biased region" description="Polar residues" evidence="1">
    <location>
        <begin position="146"/>
        <end position="163"/>
    </location>
</feature>
<evidence type="ECO:0000313" key="3">
    <source>
        <dbReference type="Proteomes" id="UP000237631"/>
    </source>
</evidence>
<gene>
    <name evidence="2" type="ORF">CBER1_11347</name>
</gene>
<dbReference type="Proteomes" id="UP000237631">
    <property type="component" value="Unassembled WGS sequence"/>
</dbReference>
<keyword evidence="3" id="KW-1185">Reference proteome</keyword>
<name>A0A2S6BZ43_9PEZI</name>
<organism evidence="2 3">
    <name type="scientific">Cercospora berteroae</name>
    <dbReference type="NCBI Taxonomy" id="357750"/>
    <lineage>
        <taxon>Eukaryota</taxon>
        <taxon>Fungi</taxon>
        <taxon>Dikarya</taxon>
        <taxon>Ascomycota</taxon>
        <taxon>Pezizomycotina</taxon>
        <taxon>Dothideomycetes</taxon>
        <taxon>Dothideomycetidae</taxon>
        <taxon>Mycosphaerellales</taxon>
        <taxon>Mycosphaerellaceae</taxon>
        <taxon>Cercospora</taxon>
    </lineage>
</organism>
<evidence type="ECO:0000256" key="1">
    <source>
        <dbReference type="SAM" id="MobiDB-lite"/>
    </source>
</evidence>
<feature type="compositionally biased region" description="Basic residues" evidence="1">
    <location>
        <begin position="92"/>
        <end position="106"/>
    </location>
</feature>
<feature type="compositionally biased region" description="Polar residues" evidence="1">
    <location>
        <begin position="107"/>
        <end position="116"/>
    </location>
</feature>